<dbReference type="AlphaFoldDB" id="A0A0D0M388"/>
<dbReference type="InterPro" id="IPR038142">
    <property type="entry name" value="Cytochrome_P460_sp"/>
</dbReference>
<dbReference type="EMBL" id="JXQQ01000007">
    <property type="protein sequence ID" value="KIQ36193.1"/>
    <property type="molecule type" value="Genomic_DNA"/>
</dbReference>
<feature type="transmembrane region" description="Helical" evidence="1">
    <location>
        <begin position="31"/>
        <end position="53"/>
    </location>
</feature>
<dbReference type="InterPro" id="IPR032033">
    <property type="entry name" value="Cytochrome_P460"/>
</dbReference>
<name>A0A0D0M388_VARPD</name>
<dbReference type="CDD" id="cd20753">
    <property type="entry name" value="cyt_P460_Mc-like"/>
    <property type="match status" value="1"/>
</dbReference>
<dbReference type="Proteomes" id="UP000032067">
    <property type="component" value="Unassembled WGS sequence"/>
</dbReference>
<dbReference type="Pfam" id="PF16694">
    <property type="entry name" value="Cytochrome_P460"/>
    <property type="match status" value="1"/>
</dbReference>
<accession>A0A0D0M388</accession>
<comment type="caution">
    <text evidence="3">The sequence shown here is derived from an EMBL/GenBank/DDBJ whole genome shotgun (WGS) entry which is preliminary data.</text>
</comment>
<evidence type="ECO:0000256" key="1">
    <source>
        <dbReference type="SAM" id="Phobius"/>
    </source>
</evidence>
<proteinExistence type="predicted"/>
<dbReference type="Gene3D" id="3.50.70.20">
    <property type="entry name" value="Cytochrome P460"/>
    <property type="match status" value="1"/>
</dbReference>
<feature type="domain" description="Cytochrome P460" evidence="2">
    <location>
        <begin position="74"/>
        <end position="197"/>
    </location>
</feature>
<evidence type="ECO:0000313" key="4">
    <source>
        <dbReference type="Proteomes" id="UP000032067"/>
    </source>
</evidence>
<keyword evidence="1" id="KW-1133">Transmembrane helix</keyword>
<organism evidence="3 4">
    <name type="scientific">Variovorax paradoxus</name>
    <dbReference type="NCBI Taxonomy" id="34073"/>
    <lineage>
        <taxon>Bacteria</taxon>
        <taxon>Pseudomonadati</taxon>
        <taxon>Pseudomonadota</taxon>
        <taxon>Betaproteobacteria</taxon>
        <taxon>Burkholderiales</taxon>
        <taxon>Comamonadaceae</taxon>
        <taxon>Variovorax</taxon>
    </lineage>
</organism>
<reference evidence="3 4" key="1">
    <citation type="submission" date="2014-12" db="EMBL/GenBank/DDBJ databases">
        <title>16Stimator: statistical estimation of ribosomal gene copy numbers from draft genome assemblies.</title>
        <authorList>
            <person name="Perisin M.A."/>
            <person name="Vetter M."/>
            <person name="Gilbert J.A."/>
            <person name="Bergelson J."/>
        </authorList>
    </citation>
    <scope>NUCLEOTIDE SEQUENCE [LARGE SCALE GENOMIC DNA]</scope>
    <source>
        <strain evidence="3 4">MEDvA23</strain>
    </source>
</reference>
<keyword evidence="1" id="KW-0472">Membrane</keyword>
<gene>
    <name evidence="3" type="ORF">RT97_01865</name>
</gene>
<protein>
    <submittedName>
        <fullName evidence="3">Cytochrome C oxidase subunit III</fullName>
    </submittedName>
</protein>
<evidence type="ECO:0000259" key="2">
    <source>
        <dbReference type="Pfam" id="PF16694"/>
    </source>
</evidence>
<keyword evidence="1" id="KW-0812">Transmembrane</keyword>
<sequence>MNRLDTQQASSTDAAKDCSLLSSSKAVAAKLAGLGLFALAAASGIFAMAPSIAEETSALAKASDASPIYGVTLPKGYRQWQLIAPAIEAEPLNELRVVLGNTKAIEAYDKGTLPFPDGTVLAKLAWKHVQSPEFAPASIPGAATTVQIMVKDSKKYAATGGWGFGRFVNGKPADLAQHQTCFACHQALVKNHDYVFTRLAR</sequence>
<evidence type="ECO:0000313" key="3">
    <source>
        <dbReference type="EMBL" id="KIQ36193.1"/>
    </source>
</evidence>